<feature type="region of interest" description="Disordered" evidence="1">
    <location>
        <begin position="132"/>
        <end position="227"/>
    </location>
</feature>
<evidence type="ECO:0000313" key="2">
    <source>
        <dbReference type="EMBL" id="KAK8052138.1"/>
    </source>
</evidence>
<protein>
    <submittedName>
        <fullName evidence="2">Uncharacterized protein</fullName>
    </submittedName>
</protein>
<comment type="caution">
    <text evidence="2">The sequence shown here is derived from an EMBL/GenBank/DDBJ whole genome shotgun (WGS) entry which is preliminary data.</text>
</comment>
<evidence type="ECO:0000256" key="1">
    <source>
        <dbReference type="SAM" id="MobiDB-lite"/>
    </source>
</evidence>
<organism evidence="2 3">
    <name type="scientific">Apiospora rasikravindrae</name>
    <dbReference type="NCBI Taxonomy" id="990691"/>
    <lineage>
        <taxon>Eukaryota</taxon>
        <taxon>Fungi</taxon>
        <taxon>Dikarya</taxon>
        <taxon>Ascomycota</taxon>
        <taxon>Pezizomycotina</taxon>
        <taxon>Sordariomycetes</taxon>
        <taxon>Xylariomycetidae</taxon>
        <taxon>Amphisphaeriales</taxon>
        <taxon>Apiosporaceae</taxon>
        <taxon>Apiospora</taxon>
    </lineage>
</organism>
<evidence type="ECO:0000313" key="3">
    <source>
        <dbReference type="Proteomes" id="UP001444661"/>
    </source>
</evidence>
<proteinExistence type="predicted"/>
<reference evidence="2 3" key="1">
    <citation type="submission" date="2023-01" db="EMBL/GenBank/DDBJ databases">
        <title>Analysis of 21 Apiospora genomes using comparative genomics revels a genus with tremendous synthesis potential of carbohydrate active enzymes and secondary metabolites.</title>
        <authorList>
            <person name="Sorensen T."/>
        </authorList>
    </citation>
    <scope>NUCLEOTIDE SEQUENCE [LARGE SCALE GENOMIC DNA]</scope>
    <source>
        <strain evidence="2 3">CBS 33761</strain>
    </source>
</reference>
<feature type="compositionally biased region" description="Acidic residues" evidence="1">
    <location>
        <begin position="209"/>
        <end position="224"/>
    </location>
</feature>
<name>A0ABR1TZS3_9PEZI</name>
<sequence>MSAVLKTFAETETLKEVRQGKEGLEENYCKYVEQTDVIELMYYLTSIIVWMVANRDLYERLGYEKVHWKAKLWRSIWRYHTSAALYETSNRSPREVEALYGEHAQGERKDSMNKIYDHIETIISVRAQIREKEKENLPPSRSKSQTDTNQEEEPESLTPGKRASTSKKEVLDITASDDADDESPGTPSRTQRPPLIVNSDSGSNKPEPEEPDQTDAFEELDEESKEQYNEWKQVMENAAPGLLDNTVIDPDQLKWLLQRKGKDDEKIPGTGRAFWPAPIGNKKDGYEL</sequence>
<dbReference type="Proteomes" id="UP001444661">
    <property type="component" value="Unassembled WGS sequence"/>
</dbReference>
<feature type="region of interest" description="Disordered" evidence="1">
    <location>
        <begin position="262"/>
        <end position="288"/>
    </location>
</feature>
<keyword evidence="3" id="KW-1185">Reference proteome</keyword>
<accession>A0ABR1TZS3</accession>
<gene>
    <name evidence="2" type="ORF">PG993_003523</name>
</gene>
<dbReference type="EMBL" id="JAQQWK010000002">
    <property type="protein sequence ID" value="KAK8052138.1"/>
    <property type="molecule type" value="Genomic_DNA"/>
</dbReference>
<feature type="compositionally biased region" description="Polar residues" evidence="1">
    <location>
        <begin position="139"/>
        <end position="148"/>
    </location>
</feature>